<evidence type="ECO:0000313" key="7">
    <source>
        <dbReference type="Proteomes" id="UP001652625"/>
    </source>
</evidence>
<dbReference type="InterPro" id="IPR020846">
    <property type="entry name" value="MFS_dom"/>
</dbReference>
<feature type="transmembrane region" description="Helical" evidence="5">
    <location>
        <begin position="138"/>
        <end position="157"/>
    </location>
</feature>
<dbReference type="InterPro" id="IPR011701">
    <property type="entry name" value="MFS"/>
</dbReference>
<evidence type="ECO:0000259" key="6">
    <source>
        <dbReference type="PROSITE" id="PS50850"/>
    </source>
</evidence>
<sequence>MVSKNNQKSLLMFSFFIRMFFCGVEYSVILPSVIPYMKSLHSSNLKIGVAVGIYPFASMFALPVFGFLYDKTKRLKEIMLLQNFFQISGNLLYALHYSEYFPIAGRFVAGLGDGFSACAIGEMTYIYSNSKRVGMMSIIESGRVFGLIIGPALNVFISNRSVVIDHWILDYKTLPGVSMAFGWFLMSFITIFCVTNISLRESEAVKYLSLSEIKQEENESAVNYPNHNYDFLQQEDIFEPQNTTYNTDNSLKKKHSIKEYLLSAKNSILSLEFLVIFYTDFILWFIQTQFEVLLPYITEIEYGWTPIQTSGIYIGGGILLLVIFFLIFILSPKYPVHDVKLLLFSMALTQVSLLLVIFESVPKLMYQKVIIFSIICLLVFTSIPFNLVCSRNLFTRMFPEQNQGIIQGVYSSASRFSMIGGPILISLVFGHRKLYGAIASVSCLFGIVLLLCSTNRIKKKEQDMIARMKERISND</sequence>
<feature type="transmembrane region" description="Helical" evidence="5">
    <location>
        <begin position="12"/>
        <end position="35"/>
    </location>
</feature>
<dbReference type="Proteomes" id="UP001652625">
    <property type="component" value="Chromosome 12"/>
</dbReference>
<dbReference type="Pfam" id="PF07690">
    <property type="entry name" value="MFS_1"/>
    <property type="match status" value="1"/>
</dbReference>
<dbReference type="RefSeq" id="XP_065667394.1">
    <property type="nucleotide sequence ID" value="XM_065811322.1"/>
</dbReference>
<reference evidence="8" key="1">
    <citation type="submission" date="2025-08" db="UniProtKB">
        <authorList>
            <consortium name="RefSeq"/>
        </authorList>
    </citation>
    <scope>IDENTIFICATION</scope>
</reference>
<keyword evidence="4 5" id="KW-0472">Membrane</keyword>
<feature type="transmembrane region" description="Helical" evidence="5">
    <location>
        <begin position="434"/>
        <end position="452"/>
    </location>
</feature>
<keyword evidence="7" id="KW-1185">Reference proteome</keyword>
<accession>A0ABM4CZK3</accession>
<evidence type="ECO:0000256" key="4">
    <source>
        <dbReference type="ARBA" id="ARBA00023136"/>
    </source>
</evidence>
<evidence type="ECO:0000256" key="3">
    <source>
        <dbReference type="ARBA" id="ARBA00022989"/>
    </source>
</evidence>
<dbReference type="Gene3D" id="1.20.1250.20">
    <property type="entry name" value="MFS general substrate transporter like domains"/>
    <property type="match status" value="1"/>
</dbReference>
<dbReference type="PANTHER" id="PTHR23510">
    <property type="entry name" value="INNER MEMBRANE TRANSPORT PROTEIN YAJR"/>
    <property type="match status" value="1"/>
</dbReference>
<gene>
    <name evidence="8" type="primary">LOC100207622</name>
</gene>
<evidence type="ECO:0000313" key="8">
    <source>
        <dbReference type="RefSeq" id="XP_065667394.1"/>
    </source>
</evidence>
<evidence type="ECO:0000256" key="2">
    <source>
        <dbReference type="ARBA" id="ARBA00022692"/>
    </source>
</evidence>
<dbReference type="GeneID" id="100207622"/>
<keyword evidence="3 5" id="KW-1133">Transmembrane helix</keyword>
<comment type="subcellular location">
    <subcellularLocation>
        <location evidence="1">Membrane</location>
        <topology evidence="1">Multi-pass membrane protein</topology>
    </subcellularLocation>
</comment>
<evidence type="ECO:0000256" key="1">
    <source>
        <dbReference type="ARBA" id="ARBA00004141"/>
    </source>
</evidence>
<feature type="transmembrane region" description="Helical" evidence="5">
    <location>
        <begin position="177"/>
        <end position="199"/>
    </location>
</feature>
<proteinExistence type="predicted"/>
<dbReference type="PANTHER" id="PTHR23510:SF16">
    <property type="entry name" value="MAJOR FACILITATOR SUPERFAMILY (MFS) PROFILE DOMAIN-CONTAINING PROTEIN"/>
    <property type="match status" value="1"/>
</dbReference>
<dbReference type="InterPro" id="IPR051068">
    <property type="entry name" value="MFS_Domain-Containing_Protein"/>
</dbReference>
<feature type="transmembrane region" description="Helical" evidence="5">
    <location>
        <begin position="370"/>
        <end position="388"/>
    </location>
</feature>
<name>A0ABM4CZK3_HYDVU</name>
<feature type="domain" description="Major facilitator superfamily (MFS) profile" evidence="6">
    <location>
        <begin position="11"/>
        <end position="458"/>
    </location>
</feature>
<organism evidence="7 8">
    <name type="scientific">Hydra vulgaris</name>
    <name type="common">Hydra</name>
    <name type="synonym">Hydra attenuata</name>
    <dbReference type="NCBI Taxonomy" id="6087"/>
    <lineage>
        <taxon>Eukaryota</taxon>
        <taxon>Metazoa</taxon>
        <taxon>Cnidaria</taxon>
        <taxon>Hydrozoa</taxon>
        <taxon>Hydroidolina</taxon>
        <taxon>Anthoathecata</taxon>
        <taxon>Aplanulata</taxon>
        <taxon>Hydridae</taxon>
        <taxon>Hydra</taxon>
    </lineage>
</organism>
<feature type="transmembrane region" description="Helical" evidence="5">
    <location>
        <begin position="307"/>
        <end position="329"/>
    </location>
</feature>
<dbReference type="InterPro" id="IPR036259">
    <property type="entry name" value="MFS_trans_sf"/>
</dbReference>
<feature type="transmembrane region" description="Helical" evidence="5">
    <location>
        <begin position="47"/>
        <end position="68"/>
    </location>
</feature>
<evidence type="ECO:0000256" key="5">
    <source>
        <dbReference type="SAM" id="Phobius"/>
    </source>
</evidence>
<feature type="transmembrane region" description="Helical" evidence="5">
    <location>
        <begin position="341"/>
        <end position="358"/>
    </location>
</feature>
<keyword evidence="2 5" id="KW-0812">Transmembrane</keyword>
<feature type="transmembrane region" description="Helical" evidence="5">
    <location>
        <begin position="268"/>
        <end position="287"/>
    </location>
</feature>
<dbReference type="SUPFAM" id="SSF103473">
    <property type="entry name" value="MFS general substrate transporter"/>
    <property type="match status" value="1"/>
</dbReference>
<feature type="transmembrane region" description="Helical" evidence="5">
    <location>
        <begin position="409"/>
        <end position="428"/>
    </location>
</feature>
<dbReference type="PROSITE" id="PS50850">
    <property type="entry name" value="MFS"/>
    <property type="match status" value="1"/>
</dbReference>
<protein>
    <submittedName>
        <fullName evidence="8">Uncharacterized protein LOC100207622</fullName>
    </submittedName>
</protein>